<accession>A0A8S9S1G4</accession>
<dbReference type="Proteomes" id="UP000712600">
    <property type="component" value="Unassembled WGS sequence"/>
</dbReference>
<protein>
    <submittedName>
        <fullName evidence="2">Uncharacterized protein</fullName>
    </submittedName>
</protein>
<evidence type="ECO:0000313" key="3">
    <source>
        <dbReference type="Proteomes" id="UP000712600"/>
    </source>
</evidence>
<sequence>MVSDAAVSVNLWVKFIRIAGSNARDNPYRLVVVYSGDRSFWIKRRGSVLLVNRFKSRPGIDSGADRVEVGSSDVSGSENRGGDQSDTVTKFSGRADVFSRRADQTNTTCWIRACYSMGLVEGCNPSPTISPPSSLVSDAAVSVNLWVKFIRIAGSNARDNPSRLVVVYSGDRSFWIKRRGSVLLVNRFKSRLGIDSASRAMIELMKSAVMGGFGRRGWISARSAEDGVVLNHVDLERYFSQPHGGRQLFERDSVD</sequence>
<feature type="compositionally biased region" description="Low complexity" evidence="1">
    <location>
        <begin position="69"/>
        <end position="78"/>
    </location>
</feature>
<feature type="region of interest" description="Disordered" evidence="1">
    <location>
        <begin position="65"/>
        <end position="88"/>
    </location>
</feature>
<name>A0A8S9S1G4_BRACR</name>
<organism evidence="2 3">
    <name type="scientific">Brassica cretica</name>
    <name type="common">Mustard</name>
    <dbReference type="NCBI Taxonomy" id="69181"/>
    <lineage>
        <taxon>Eukaryota</taxon>
        <taxon>Viridiplantae</taxon>
        <taxon>Streptophyta</taxon>
        <taxon>Embryophyta</taxon>
        <taxon>Tracheophyta</taxon>
        <taxon>Spermatophyta</taxon>
        <taxon>Magnoliopsida</taxon>
        <taxon>eudicotyledons</taxon>
        <taxon>Gunneridae</taxon>
        <taxon>Pentapetalae</taxon>
        <taxon>rosids</taxon>
        <taxon>malvids</taxon>
        <taxon>Brassicales</taxon>
        <taxon>Brassicaceae</taxon>
        <taxon>Brassiceae</taxon>
        <taxon>Brassica</taxon>
    </lineage>
</organism>
<reference evidence="2" key="1">
    <citation type="submission" date="2019-12" db="EMBL/GenBank/DDBJ databases">
        <title>Genome sequencing and annotation of Brassica cretica.</title>
        <authorList>
            <person name="Studholme D.J."/>
            <person name="Sarris P."/>
        </authorList>
    </citation>
    <scope>NUCLEOTIDE SEQUENCE</scope>
    <source>
        <strain evidence="2">PFS-109/04</strain>
        <tissue evidence="2">Leaf</tissue>
    </source>
</reference>
<dbReference type="EMBL" id="QGKX02000088">
    <property type="protein sequence ID" value="KAF3586508.1"/>
    <property type="molecule type" value="Genomic_DNA"/>
</dbReference>
<evidence type="ECO:0000313" key="2">
    <source>
        <dbReference type="EMBL" id="KAF3586508.1"/>
    </source>
</evidence>
<dbReference type="AlphaFoldDB" id="A0A8S9S1G4"/>
<evidence type="ECO:0000256" key="1">
    <source>
        <dbReference type="SAM" id="MobiDB-lite"/>
    </source>
</evidence>
<comment type="caution">
    <text evidence="2">The sequence shown here is derived from an EMBL/GenBank/DDBJ whole genome shotgun (WGS) entry which is preliminary data.</text>
</comment>
<gene>
    <name evidence="2" type="ORF">F2Q69_00031140</name>
</gene>
<proteinExistence type="predicted"/>